<gene>
    <name evidence="5" type="ORF">SAMN04489717_0992</name>
</gene>
<dbReference type="STRING" id="117157.SAMN04489717_0992"/>
<evidence type="ECO:0000256" key="3">
    <source>
        <dbReference type="PROSITE-ProRule" id="PRU00339"/>
    </source>
</evidence>
<evidence type="ECO:0000256" key="2">
    <source>
        <dbReference type="ARBA" id="ARBA00022803"/>
    </source>
</evidence>
<evidence type="ECO:0000313" key="5">
    <source>
        <dbReference type="EMBL" id="SDR90976.1"/>
    </source>
</evidence>
<accession>A0A1H1MW48</accession>
<dbReference type="SUPFAM" id="SSF48452">
    <property type="entry name" value="TPR-like"/>
    <property type="match status" value="1"/>
</dbReference>
<organism evidence="5 6">
    <name type="scientific">Actinopolymorpha singaporensis</name>
    <dbReference type="NCBI Taxonomy" id="117157"/>
    <lineage>
        <taxon>Bacteria</taxon>
        <taxon>Bacillati</taxon>
        <taxon>Actinomycetota</taxon>
        <taxon>Actinomycetes</taxon>
        <taxon>Propionibacteriales</taxon>
        <taxon>Actinopolymorphaceae</taxon>
        <taxon>Actinopolymorpha</taxon>
    </lineage>
</organism>
<dbReference type="AlphaFoldDB" id="A0A1H1MW48"/>
<dbReference type="Proteomes" id="UP000198983">
    <property type="component" value="Chromosome I"/>
</dbReference>
<keyword evidence="4" id="KW-0472">Membrane</keyword>
<name>A0A1H1MW48_9ACTN</name>
<dbReference type="SMART" id="SM00028">
    <property type="entry name" value="TPR"/>
    <property type="match status" value="5"/>
</dbReference>
<evidence type="ECO:0000256" key="4">
    <source>
        <dbReference type="SAM" id="Phobius"/>
    </source>
</evidence>
<evidence type="ECO:0000313" key="6">
    <source>
        <dbReference type="Proteomes" id="UP000198983"/>
    </source>
</evidence>
<dbReference type="InterPro" id="IPR019734">
    <property type="entry name" value="TPR_rpt"/>
</dbReference>
<keyword evidence="6" id="KW-1185">Reference proteome</keyword>
<dbReference type="PANTHER" id="PTHR45641">
    <property type="entry name" value="TETRATRICOPEPTIDE REPEAT PROTEIN (AFU_ORTHOLOGUE AFUA_6G03870)"/>
    <property type="match status" value="1"/>
</dbReference>
<feature type="repeat" description="TPR" evidence="3">
    <location>
        <begin position="542"/>
        <end position="575"/>
    </location>
</feature>
<dbReference type="Pfam" id="PF13374">
    <property type="entry name" value="TPR_10"/>
    <property type="match status" value="1"/>
</dbReference>
<proteinExistence type="predicted"/>
<feature type="repeat" description="TPR" evidence="3">
    <location>
        <begin position="500"/>
        <end position="533"/>
    </location>
</feature>
<dbReference type="EMBL" id="LT629732">
    <property type="protein sequence ID" value="SDR90976.1"/>
    <property type="molecule type" value="Genomic_DNA"/>
</dbReference>
<feature type="transmembrane region" description="Helical" evidence="4">
    <location>
        <begin position="44"/>
        <end position="62"/>
    </location>
</feature>
<evidence type="ECO:0000256" key="1">
    <source>
        <dbReference type="ARBA" id="ARBA00022737"/>
    </source>
</evidence>
<dbReference type="PROSITE" id="PS50005">
    <property type="entry name" value="TPR"/>
    <property type="match status" value="4"/>
</dbReference>
<dbReference type="PANTHER" id="PTHR45641:SF19">
    <property type="entry name" value="NEPHROCYSTIN-3"/>
    <property type="match status" value="1"/>
</dbReference>
<keyword evidence="4" id="KW-0812">Transmembrane</keyword>
<keyword evidence="2 3" id="KW-0802">TPR repeat</keyword>
<sequence>MVLIRKMVRWLRDHWLASLGICLVAIAAIQQALGAVGAPRTLQVAVIVVAAIFALMLELRNLQEKRRADELSARQEAKKEADWQNEINRCLTVWPLPFVDEVDQSILGVKRSHLADSYLRNGEHRPPYIRRDHDEDARSTLRRSGLLLLIGAPASGETRTAFEMAQDEVTRRRVIAPLPPDGFRKALDELGLLSHLEPSEKIVLWLDRINEFSNVGLTVEMLQRCREHLRGMRVVATISSLEYDTWKAEHHHLAEEFGRPVFLERLPSEDELRRAVASYPEVDFGHGIAAAFSEVSGLLDRLRSGNSMCPYDPTGGDCSVSRSTVAVALNWANTGTKRGLPIALIPDLVLGYRASSESVDSQHMAGAIEWATAPTVEGARLVREVTADGSVTLMAHKQVAEIVSVHENPPKRIWEAALGEASIDGDSRNIGRIGFKAHVRGCLDISSRAWEAIDSSNERYIERAASYSRAQGEYRNELSIRTRILNLYSGMYGLNHPKVATALNELGTVFYKLGQCDQARKMWERALIIREQVFGLDAPEVGATINNLGNVWLTLGRPDSARQMYERALAISERTLGSNAPGVGATAGNLGNAWLTLGRPDLARQMYERALAISQHAFGPHHPNVADALNDLGNAWFALGRPDLARQTFERALNISQSALGRDHPKAATVLNNLGDVWHYFGKLDQARRTLLRALNISERALGLDHPDVAKTLISLCRVLHDLGEPSGLANV</sequence>
<feature type="repeat" description="TPR" evidence="3">
    <location>
        <begin position="626"/>
        <end position="659"/>
    </location>
</feature>
<protein>
    <submittedName>
        <fullName evidence="5">Tetratricopeptide repeat-containing protein</fullName>
    </submittedName>
</protein>
<dbReference type="InterPro" id="IPR011990">
    <property type="entry name" value="TPR-like_helical_dom_sf"/>
</dbReference>
<keyword evidence="4" id="KW-1133">Transmembrane helix</keyword>
<feature type="repeat" description="TPR" evidence="3">
    <location>
        <begin position="668"/>
        <end position="701"/>
    </location>
</feature>
<dbReference type="Pfam" id="PF13424">
    <property type="entry name" value="TPR_12"/>
    <property type="match status" value="2"/>
</dbReference>
<keyword evidence="1" id="KW-0677">Repeat</keyword>
<reference evidence="5 6" key="1">
    <citation type="submission" date="2016-10" db="EMBL/GenBank/DDBJ databases">
        <authorList>
            <person name="de Groot N.N."/>
        </authorList>
    </citation>
    <scope>NUCLEOTIDE SEQUENCE [LARGE SCALE GENOMIC DNA]</scope>
    <source>
        <strain evidence="5 6">DSM 22024</strain>
    </source>
</reference>
<dbReference type="Gene3D" id="1.25.40.10">
    <property type="entry name" value="Tetratricopeptide repeat domain"/>
    <property type="match status" value="2"/>
</dbReference>